<dbReference type="EMBL" id="VMBG01000001">
    <property type="protein sequence ID" value="TSJ78418.1"/>
    <property type="molecule type" value="Genomic_DNA"/>
</dbReference>
<evidence type="ECO:0000256" key="1">
    <source>
        <dbReference type="ARBA" id="ARBA00022481"/>
    </source>
</evidence>
<proteinExistence type="predicted"/>
<dbReference type="InterPro" id="IPR000983">
    <property type="entry name" value="Bac_GSPG_pilin"/>
</dbReference>
<name>A0A556QP41_9BACT</name>
<dbReference type="InterPro" id="IPR045584">
    <property type="entry name" value="Pilin-like"/>
</dbReference>
<dbReference type="OrthoDB" id="285651at2"/>
<dbReference type="InterPro" id="IPR012902">
    <property type="entry name" value="N_methyl_site"/>
</dbReference>
<dbReference type="SUPFAM" id="SSF54523">
    <property type="entry name" value="Pili subunits"/>
    <property type="match status" value="1"/>
</dbReference>
<accession>A0A556QP41</accession>
<dbReference type="AlphaFoldDB" id="A0A556QP41"/>
<dbReference type="Proteomes" id="UP000315648">
    <property type="component" value="Unassembled WGS sequence"/>
</dbReference>
<keyword evidence="5" id="KW-1185">Reference proteome</keyword>
<keyword evidence="2" id="KW-0812">Transmembrane</keyword>
<evidence type="ECO:0000256" key="2">
    <source>
        <dbReference type="SAM" id="Phobius"/>
    </source>
</evidence>
<dbReference type="PRINTS" id="PR00813">
    <property type="entry name" value="BCTERIALGSPG"/>
</dbReference>
<feature type="domain" description="DUF1559" evidence="3">
    <location>
        <begin position="42"/>
        <end position="89"/>
    </location>
</feature>
<evidence type="ECO:0000313" key="5">
    <source>
        <dbReference type="Proteomes" id="UP000315648"/>
    </source>
</evidence>
<dbReference type="NCBIfam" id="TIGR02532">
    <property type="entry name" value="IV_pilin_GFxxxE"/>
    <property type="match status" value="1"/>
</dbReference>
<reference evidence="4 5" key="1">
    <citation type="submission" date="2019-07" db="EMBL/GenBank/DDBJ databases">
        <title>Description of 53C-WASEF.</title>
        <authorList>
            <person name="Pitt A."/>
            <person name="Hahn M.W."/>
        </authorList>
    </citation>
    <scope>NUCLEOTIDE SEQUENCE [LARGE SCALE GENOMIC DNA]</scope>
    <source>
        <strain evidence="4 5">53C-WASEF</strain>
    </source>
</reference>
<dbReference type="GO" id="GO:0015627">
    <property type="term" value="C:type II protein secretion system complex"/>
    <property type="evidence" value="ECO:0007669"/>
    <property type="project" value="InterPro"/>
</dbReference>
<keyword evidence="2" id="KW-0472">Membrane</keyword>
<gene>
    <name evidence="4" type="ORF">FPL22_03725</name>
</gene>
<keyword evidence="2" id="KW-1133">Transmembrane helix</keyword>
<evidence type="ECO:0000259" key="3">
    <source>
        <dbReference type="Pfam" id="PF07596"/>
    </source>
</evidence>
<sequence length="259" mass="27559">MKALSQKTSVAACRRAFTLVELLTVVAIIGILAAILIPVVGAVRESARASTCVSNLRQISGAIQIFASENKGQFPGGGQRSQGGSSASWQDTLNAMVFEANLSAPRPPLQRWGDTPVNGQIYCPSMEPFGTTPRYPRAYVMNGNTGDTNTTSNPPLPTWGPLFNYQKGKPLAIFQNPAKTVLLLESERPGDGVGPSAPFDQIVMGDGASAPAWSANSLAFAFRHKGRMNVVFMDGHIQSLSQDEAAKINNNAHFTPSGI</sequence>
<dbReference type="Gene3D" id="3.30.700.10">
    <property type="entry name" value="Glycoprotein, Type 4 Pilin"/>
    <property type="match status" value="1"/>
</dbReference>
<dbReference type="PANTHER" id="PTHR30093">
    <property type="entry name" value="GENERAL SECRETION PATHWAY PROTEIN G"/>
    <property type="match status" value="1"/>
</dbReference>
<dbReference type="RefSeq" id="WP_144228759.1">
    <property type="nucleotide sequence ID" value="NZ_CBCRVV010000021.1"/>
</dbReference>
<dbReference type="NCBIfam" id="TIGR04294">
    <property type="entry name" value="pre_pil_HX9DG"/>
    <property type="match status" value="1"/>
</dbReference>
<feature type="transmembrane region" description="Helical" evidence="2">
    <location>
        <begin position="20"/>
        <end position="43"/>
    </location>
</feature>
<comment type="caution">
    <text evidence="4">The sequence shown here is derived from an EMBL/GenBank/DDBJ whole genome shotgun (WGS) entry which is preliminary data.</text>
</comment>
<dbReference type="InterPro" id="IPR027558">
    <property type="entry name" value="Pre_pil_HX9DG_C"/>
</dbReference>
<organism evidence="4 5">
    <name type="scientific">Rariglobus hedericola</name>
    <dbReference type="NCBI Taxonomy" id="2597822"/>
    <lineage>
        <taxon>Bacteria</taxon>
        <taxon>Pseudomonadati</taxon>
        <taxon>Verrucomicrobiota</taxon>
        <taxon>Opitutia</taxon>
        <taxon>Opitutales</taxon>
        <taxon>Opitutaceae</taxon>
        <taxon>Rariglobus</taxon>
    </lineage>
</organism>
<keyword evidence="1" id="KW-0488">Methylation</keyword>
<evidence type="ECO:0000313" key="4">
    <source>
        <dbReference type="EMBL" id="TSJ78418.1"/>
    </source>
</evidence>
<dbReference type="InterPro" id="IPR011453">
    <property type="entry name" value="DUF1559"/>
</dbReference>
<dbReference type="GO" id="GO:0015628">
    <property type="term" value="P:protein secretion by the type II secretion system"/>
    <property type="evidence" value="ECO:0007669"/>
    <property type="project" value="InterPro"/>
</dbReference>
<dbReference type="Pfam" id="PF07596">
    <property type="entry name" value="SBP_bac_10"/>
    <property type="match status" value="1"/>
</dbReference>
<protein>
    <submittedName>
        <fullName evidence="4">DUF1559 domain-containing protein</fullName>
    </submittedName>
</protein>
<dbReference type="Pfam" id="PF07963">
    <property type="entry name" value="N_methyl"/>
    <property type="match status" value="1"/>
</dbReference>